<evidence type="ECO:0000259" key="6">
    <source>
        <dbReference type="PROSITE" id="PS51329"/>
    </source>
</evidence>
<proteinExistence type="inferred from homology"/>
<dbReference type="InterPro" id="IPR036223">
    <property type="entry name" value="CAP_C_sf"/>
</dbReference>
<dbReference type="SMART" id="SM00673">
    <property type="entry name" value="CARP"/>
    <property type="match status" value="2"/>
</dbReference>
<dbReference type="PANTHER" id="PTHR10652">
    <property type="entry name" value="ADENYLYL CYCLASE-ASSOCIATED PROTEIN"/>
    <property type="match status" value="1"/>
</dbReference>
<dbReference type="InterPro" id="IPR001837">
    <property type="entry name" value="Adenylate_cyclase-assoc_CAP"/>
</dbReference>
<evidence type="ECO:0000256" key="4">
    <source>
        <dbReference type="RuleBase" id="RU000647"/>
    </source>
</evidence>
<evidence type="ECO:0000256" key="1">
    <source>
        <dbReference type="ARBA" id="ARBA00007659"/>
    </source>
</evidence>
<dbReference type="FunCoup" id="A0A3N4L420">
    <property type="interactions" value="748"/>
</dbReference>
<organism evidence="7 8">
    <name type="scientific">Morchella conica CCBAS932</name>
    <dbReference type="NCBI Taxonomy" id="1392247"/>
    <lineage>
        <taxon>Eukaryota</taxon>
        <taxon>Fungi</taxon>
        <taxon>Dikarya</taxon>
        <taxon>Ascomycota</taxon>
        <taxon>Pezizomycotina</taxon>
        <taxon>Pezizomycetes</taxon>
        <taxon>Pezizales</taxon>
        <taxon>Morchellaceae</taxon>
        <taxon>Morchella</taxon>
    </lineage>
</organism>
<evidence type="ECO:0000256" key="5">
    <source>
        <dbReference type="SAM" id="MobiDB-lite"/>
    </source>
</evidence>
<dbReference type="EMBL" id="ML119105">
    <property type="protein sequence ID" value="RPB17573.1"/>
    <property type="molecule type" value="Genomic_DNA"/>
</dbReference>
<dbReference type="Proteomes" id="UP000277580">
    <property type="component" value="Unassembled WGS sequence"/>
</dbReference>
<dbReference type="GO" id="GO:0008179">
    <property type="term" value="F:adenylate cyclase binding"/>
    <property type="evidence" value="ECO:0007669"/>
    <property type="project" value="TreeGrafter"/>
</dbReference>
<dbReference type="InterPro" id="IPR006599">
    <property type="entry name" value="CARP_motif"/>
</dbReference>
<dbReference type="InterPro" id="IPR018106">
    <property type="entry name" value="CAP_CS_N"/>
</dbReference>
<dbReference type="AlphaFoldDB" id="A0A3N4L420"/>
<feature type="domain" description="C-CAP/cofactor C-like" evidence="6">
    <location>
        <begin position="359"/>
        <end position="500"/>
    </location>
</feature>
<dbReference type="OrthoDB" id="77251at2759"/>
<keyword evidence="8" id="KW-1185">Reference proteome</keyword>
<dbReference type="InterPro" id="IPR017901">
    <property type="entry name" value="C-CAP_CF_C-like"/>
</dbReference>
<dbReference type="PANTHER" id="PTHR10652:SF0">
    <property type="entry name" value="ADENYLYL CYCLASE-ASSOCIATED PROTEIN"/>
    <property type="match status" value="1"/>
</dbReference>
<feature type="region of interest" description="Disordered" evidence="5">
    <location>
        <begin position="310"/>
        <end position="364"/>
    </location>
</feature>
<dbReference type="InterPro" id="IPR013992">
    <property type="entry name" value="Adenylate_cyclase-assoc_CAP_N"/>
</dbReference>
<comment type="function">
    <text evidence="2">The N-terminal domain binds to adenylyl cyclase, thereby enabling adenylyl cyclase to be activated by upstream regulatory signals, such as Ras. The C-terminal domain is required for normal cellular morphology and growth control.</text>
</comment>
<dbReference type="GO" id="GO:0005737">
    <property type="term" value="C:cytoplasm"/>
    <property type="evidence" value="ECO:0007669"/>
    <property type="project" value="TreeGrafter"/>
</dbReference>
<dbReference type="STRING" id="1392247.A0A3N4L420"/>
<reference evidence="7 8" key="1">
    <citation type="journal article" date="2018" name="Nat. Ecol. Evol.">
        <title>Pezizomycetes genomes reveal the molecular basis of ectomycorrhizal truffle lifestyle.</title>
        <authorList>
            <person name="Murat C."/>
            <person name="Payen T."/>
            <person name="Noel B."/>
            <person name="Kuo A."/>
            <person name="Morin E."/>
            <person name="Chen J."/>
            <person name="Kohler A."/>
            <person name="Krizsan K."/>
            <person name="Balestrini R."/>
            <person name="Da Silva C."/>
            <person name="Montanini B."/>
            <person name="Hainaut M."/>
            <person name="Levati E."/>
            <person name="Barry K.W."/>
            <person name="Belfiori B."/>
            <person name="Cichocki N."/>
            <person name="Clum A."/>
            <person name="Dockter R.B."/>
            <person name="Fauchery L."/>
            <person name="Guy J."/>
            <person name="Iotti M."/>
            <person name="Le Tacon F."/>
            <person name="Lindquist E.A."/>
            <person name="Lipzen A."/>
            <person name="Malagnac F."/>
            <person name="Mello A."/>
            <person name="Molinier V."/>
            <person name="Miyauchi S."/>
            <person name="Poulain J."/>
            <person name="Riccioni C."/>
            <person name="Rubini A."/>
            <person name="Sitrit Y."/>
            <person name="Splivallo R."/>
            <person name="Traeger S."/>
            <person name="Wang M."/>
            <person name="Zifcakova L."/>
            <person name="Wipf D."/>
            <person name="Zambonelli A."/>
            <person name="Paolocci F."/>
            <person name="Nowrousian M."/>
            <person name="Ottonello S."/>
            <person name="Baldrian P."/>
            <person name="Spatafora J.W."/>
            <person name="Henrissat B."/>
            <person name="Nagy L.G."/>
            <person name="Aury J.M."/>
            <person name="Wincker P."/>
            <person name="Grigoriev I.V."/>
            <person name="Bonfante P."/>
            <person name="Martin F.M."/>
        </authorList>
    </citation>
    <scope>NUCLEOTIDE SEQUENCE [LARGE SCALE GENOMIC DNA]</scope>
    <source>
        <strain evidence="7 8">CCBAS932</strain>
    </source>
</reference>
<dbReference type="GO" id="GO:0003779">
    <property type="term" value="F:actin binding"/>
    <property type="evidence" value="ECO:0007669"/>
    <property type="project" value="InterPro"/>
</dbReference>
<evidence type="ECO:0000256" key="2">
    <source>
        <dbReference type="ARBA" id="ARBA00054756"/>
    </source>
</evidence>
<dbReference type="InterPro" id="IPR016098">
    <property type="entry name" value="CAP/MinC_C"/>
</dbReference>
<dbReference type="FunFam" id="2.160.20.70:FF:000008">
    <property type="entry name" value="Adenylyl cyclase-associated protein"/>
    <property type="match status" value="1"/>
</dbReference>
<comment type="similarity">
    <text evidence="1 4">Belongs to the CAP family.</text>
</comment>
<sequence length="520" mass="56043">MAAHPTQMHNLTTLIKRLEAATSRLEDIASIPSYPASSTTTQQIQSTESAASTIRNVPLLQPPVVQEELPPCVEEFDELIAGPVAAYVEKSKALDEPLIIEQSKAVEKCFAAQRKFLLITTKARKPEGSTQFMDLLTSMQREWANASNICESNRGSPHINYLQTISEGITSLTWVATEMAPAKHVGETLGGAQFWGNRILTTKHPAGAEWVRSIYNWITALQAYTKKWYPAGLTWNAKGIDAREALLALDDVSSSNPVGFSGGAPPPPPPPLPNLAALDGSSSPKADPVSSVFAAINRGADVTAGLRKVSKEDMTHKNPSLRASSVVPAARPGSSGSLRGKSPAPPTRAKPAGLTMKKPPKKELDGNKWMIENYENESALVLEDVEINQSVFIFRCKNTVIQINGKINAVSINECTKTGVIVDNLVSSIDIIKSNSFSLQINGSAPTVQVDQCDGGTIYLSKTNPDIEVLTSKSTAINIDIPHAAEGSDEWDYVEKPVPEQLRHTVKGGLLKSEIVEHAG</sequence>
<dbReference type="GO" id="GO:0019933">
    <property type="term" value="P:cAMP-mediated signaling"/>
    <property type="evidence" value="ECO:0007669"/>
    <property type="project" value="TreeGrafter"/>
</dbReference>
<feature type="compositionally biased region" description="Pro residues" evidence="5">
    <location>
        <begin position="264"/>
        <end position="273"/>
    </location>
</feature>
<dbReference type="PROSITE" id="PS01088">
    <property type="entry name" value="CAP_1"/>
    <property type="match status" value="1"/>
</dbReference>
<evidence type="ECO:0000256" key="3">
    <source>
        <dbReference type="ARBA" id="ARBA00072052"/>
    </source>
</evidence>
<protein>
    <recommendedName>
        <fullName evidence="3 4">Adenylyl cyclase-associated protein</fullName>
    </recommendedName>
</protein>
<dbReference type="Gene3D" id="2.160.20.70">
    <property type="match status" value="1"/>
</dbReference>
<dbReference type="SUPFAM" id="SSF101278">
    <property type="entry name" value="N-terminal domain of adenylylcyclase associated protein, CAP"/>
    <property type="match status" value="1"/>
</dbReference>
<dbReference type="InterPro" id="IPR036222">
    <property type="entry name" value="CAP_N_sf"/>
</dbReference>
<dbReference type="Pfam" id="PF01213">
    <property type="entry name" value="CAP_N-CM"/>
    <property type="match status" value="1"/>
</dbReference>
<dbReference type="Pfam" id="PF08603">
    <property type="entry name" value="CAP_C"/>
    <property type="match status" value="1"/>
</dbReference>
<dbReference type="Gene3D" id="1.25.40.330">
    <property type="entry name" value="Adenylate cyclase-associated CAP, N-terminal domain"/>
    <property type="match status" value="1"/>
</dbReference>
<dbReference type="GO" id="GO:0007015">
    <property type="term" value="P:actin filament organization"/>
    <property type="evidence" value="ECO:0007669"/>
    <property type="project" value="TreeGrafter"/>
</dbReference>
<name>A0A3N4L420_9PEZI</name>
<dbReference type="InParanoid" id="A0A3N4L420"/>
<dbReference type="PROSITE" id="PS51329">
    <property type="entry name" value="C_CAP_COFACTOR_C"/>
    <property type="match status" value="1"/>
</dbReference>
<evidence type="ECO:0000313" key="8">
    <source>
        <dbReference type="Proteomes" id="UP000277580"/>
    </source>
</evidence>
<dbReference type="SUPFAM" id="SSF69340">
    <property type="entry name" value="C-terminal domain of adenylylcyclase associated protein"/>
    <property type="match status" value="1"/>
</dbReference>
<evidence type="ECO:0000313" key="7">
    <source>
        <dbReference type="EMBL" id="RPB17573.1"/>
    </source>
</evidence>
<gene>
    <name evidence="7" type="ORF">P167DRAFT_498149</name>
</gene>
<feature type="region of interest" description="Disordered" evidence="5">
    <location>
        <begin position="257"/>
        <end position="283"/>
    </location>
</feature>
<accession>A0A3N4L420</accession>
<dbReference type="Pfam" id="PF21938">
    <property type="entry name" value="CAP_N"/>
    <property type="match status" value="1"/>
</dbReference>
<dbReference type="FunFam" id="1.25.40.330:FF:000001">
    <property type="entry name" value="Adenylyl cyclase-associated protein"/>
    <property type="match status" value="1"/>
</dbReference>
<dbReference type="InterPro" id="IPR013912">
    <property type="entry name" value="Adenylate_cyclase-assoc_CAP_C"/>
</dbReference>
<dbReference type="InterPro" id="IPR053950">
    <property type="entry name" value="CAP_N"/>
</dbReference>